<dbReference type="SUPFAM" id="SSF55874">
    <property type="entry name" value="ATPase domain of HSP90 chaperone/DNA topoisomerase II/histidine kinase"/>
    <property type="match status" value="1"/>
</dbReference>
<dbReference type="SUPFAM" id="SSF47384">
    <property type="entry name" value="Homodimeric domain of signal transducing histidine kinase"/>
    <property type="match status" value="1"/>
</dbReference>
<organism evidence="9">
    <name type="scientific">hydrothermal vent metagenome</name>
    <dbReference type="NCBI Taxonomy" id="652676"/>
    <lineage>
        <taxon>unclassified sequences</taxon>
        <taxon>metagenomes</taxon>
        <taxon>ecological metagenomes</taxon>
    </lineage>
</organism>
<keyword evidence="7" id="KW-0812">Transmembrane</keyword>
<evidence type="ECO:0000313" key="9">
    <source>
        <dbReference type="EMBL" id="VAV89832.1"/>
    </source>
</evidence>
<evidence type="ECO:0000256" key="3">
    <source>
        <dbReference type="ARBA" id="ARBA00022679"/>
    </source>
</evidence>
<dbReference type="InterPro" id="IPR004358">
    <property type="entry name" value="Sig_transdc_His_kin-like_C"/>
</dbReference>
<keyword evidence="5" id="KW-0418">Kinase</keyword>
<evidence type="ECO:0000256" key="4">
    <source>
        <dbReference type="ARBA" id="ARBA00022741"/>
    </source>
</evidence>
<dbReference type="PANTHER" id="PTHR44936">
    <property type="entry name" value="SENSOR PROTEIN CREC"/>
    <property type="match status" value="1"/>
</dbReference>
<name>A0A3B0RCE7_9ZZZZ</name>
<evidence type="ECO:0000259" key="8">
    <source>
        <dbReference type="PROSITE" id="PS50109"/>
    </source>
</evidence>
<keyword evidence="4" id="KW-0547">Nucleotide-binding</keyword>
<keyword evidence="3" id="KW-0808">Transferase</keyword>
<dbReference type="EC" id="2.7.13.3" evidence="2"/>
<protein>
    <recommendedName>
        <fullName evidence="2">histidine kinase</fullName>
        <ecNumber evidence="2">2.7.13.3</ecNumber>
    </recommendedName>
</protein>
<keyword evidence="6" id="KW-0067">ATP-binding</keyword>
<evidence type="ECO:0000256" key="5">
    <source>
        <dbReference type="ARBA" id="ARBA00022777"/>
    </source>
</evidence>
<dbReference type="GO" id="GO:0000155">
    <property type="term" value="F:phosphorelay sensor kinase activity"/>
    <property type="evidence" value="ECO:0007669"/>
    <property type="project" value="InterPro"/>
</dbReference>
<keyword evidence="7" id="KW-0472">Membrane</keyword>
<dbReference type="Pfam" id="PF02518">
    <property type="entry name" value="HATPase_c"/>
    <property type="match status" value="1"/>
</dbReference>
<feature type="domain" description="Histidine kinase" evidence="8">
    <location>
        <begin position="274"/>
        <end position="477"/>
    </location>
</feature>
<dbReference type="GO" id="GO:0005524">
    <property type="term" value="F:ATP binding"/>
    <property type="evidence" value="ECO:0007669"/>
    <property type="project" value="UniProtKB-KW"/>
</dbReference>
<evidence type="ECO:0000256" key="1">
    <source>
        <dbReference type="ARBA" id="ARBA00000085"/>
    </source>
</evidence>
<keyword evidence="7" id="KW-1133">Transmembrane helix</keyword>
<dbReference type="PRINTS" id="PR00344">
    <property type="entry name" value="BCTRLSENSOR"/>
</dbReference>
<reference evidence="9" key="1">
    <citation type="submission" date="2018-06" db="EMBL/GenBank/DDBJ databases">
        <authorList>
            <person name="Zhirakovskaya E."/>
        </authorList>
    </citation>
    <scope>NUCLEOTIDE SEQUENCE</scope>
</reference>
<dbReference type="PROSITE" id="PS50109">
    <property type="entry name" value="HIS_KIN"/>
    <property type="match status" value="1"/>
</dbReference>
<dbReference type="PANTHER" id="PTHR44936:SF10">
    <property type="entry name" value="SENSOR PROTEIN RSTB"/>
    <property type="match status" value="1"/>
</dbReference>
<gene>
    <name evidence="9" type="ORF">MNBD_ALPHA02-1841</name>
</gene>
<feature type="transmembrane region" description="Helical" evidence="7">
    <location>
        <begin position="184"/>
        <end position="208"/>
    </location>
</feature>
<dbReference type="SMART" id="SM00387">
    <property type="entry name" value="HATPase_c"/>
    <property type="match status" value="1"/>
</dbReference>
<dbReference type="EMBL" id="UOED01000051">
    <property type="protein sequence ID" value="VAV89832.1"/>
    <property type="molecule type" value="Genomic_DNA"/>
</dbReference>
<dbReference type="InterPro" id="IPR036890">
    <property type="entry name" value="HATPase_C_sf"/>
</dbReference>
<dbReference type="AlphaFoldDB" id="A0A3B0RCE7"/>
<comment type="catalytic activity">
    <reaction evidence="1">
        <text>ATP + protein L-histidine = ADP + protein N-phospho-L-histidine.</text>
        <dbReference type="EC" id="2.7.13.3"/>
    </reaction>
</comment>
<dbReference type="InterPro" id="IPR036097">
    <property type="entry name" value="HisK_dim/P_sf"/>
</dbReference>
<dbReference type="InterPro" id="IPR005467">
    <property type="entry name" value="His_kinase_dom"/>
</dbReference>
<accession>A0A3B0RCE7</accession>
<evidence type="ECO:0000256" key="6">
    <source>
        <dbReference type="ARBA" id="ARBA00022840"/>
    </source>
</evidence>
<proteinExistence type="predicted"/>
<dbReference type="Gene3D" id="3.30.565.10">
    <property type="entry name" value="Histidine kinase-like ATPase, C-terminal domain"/>
    <property type="match status" value="1"/>
</dbReference>
<dbReference type="Gene3D" id="1.10.287.130">
    <property type="match status" value="1"/>
</dbReference>
<evidence type="ECO:0000256" key="2">
    <source>
        <dbReference type="ARBA" id="ARBA00012438"/>
    </source>
</evidence>
<dbReference type="CDD" id="cd00075">
    <property type="entry name" value="HATPase"/>
    <property type="match status" value="1"/>
</dbReference>
<dbReference type="InterPro" id="IPR050980">
    <property type="entry name" value="2C_sensor_his_kinase"/>
</dbReference>
<dbReference type="InterPro" id="IPR003594">
    <property type="entry name" value="HATPase_dom"/>
</dbReference>
<sequence>MVRKLNRLSIRSHLSLQLLLLTMFFVLLAEVLIYVPSIVNFRKTWLEERLAAANIAILAIEAAPDHMISEMLSRKLLGNAGVVAISLKQKDKRRLVLNTDRPLNVAMRYDIRDASNSDMIRDTIKSLFHFHPHKSLIQVKGYANFMQADATQQNPATHDEGTFIEIIFYENLLCEDMRRFSINVMLLSIIISLITAGLVYFSLSCLLIRPVQKMTRSVAAFRAAPENAPIDLSDEGRADEIGIVMRELAAMQNEIRAALIQKRHLAQLGESVSKINHDLRNILASAQMVSDHLSNVDNPVVQKLAPRFVKAVDRAIRLCENTLKYGKAGLEQPDISSVPLMPIIEEVCLSLGVTDLGNIHIIPDFPEDLTIRADSDQIFRVFLNLSRNAVQAMKGSGTITFTVRKEDGQTIIDIKDNGPGIPGQITETLFQPFHGSSNGGAGLGLAISKEILEAHGGTLELVKSDGDGTHFRIILTG</sequence>
<evidence type="ECO:0000256" key="7">
    <source>
        <dbReference type="SAM" id="Phobius"/>
    </source>
</evidence>